<organism evidence="10 11">
    <name type="scientific">Sporosarcina ureilytica</name>
    <dbReference type="NCBI Taxonomy" id="298596"/>
    <lineage>
        <taxon>Bacteria</taxon>
        <taxon>Bacillati</taxon>
        <taxon>Bacillota</taxon>
        <taxon>Bacilli</taxon>
        <taxon>Bacillales</taxon>
        <taxon>Caryophanaceae</taxon>
        <taxon>Sporosarcina</taxon>
    </lineage>
</organism>
<feature type="transmembrane region" description="Helical" evidence="8">
    <location>
        <begin position="20"/>
        <end position="42"/>
    </location>
</feature>
<keyword evidence="11" id="KW-1185">Reference proteome</keyword>
<dbReference type="EMBL" id="CP017560">
    <property type="protein sequence ID" value="AOV07662.1"/>
    <property type="molecule type" value="Genomic_DNA"/>
</dbReference>
<comment type="subcellular location">
    <subcellularLocation>
        <location evidence="1 8">Cell membrane</location>
        <topology evidence="1 8">Multi-pass membrane protein</topology>
    </subcellularLocation>
</comment>
<dbReference type="PROSITE" id="PS50928">
    <property type="entry name" value="ABC_TM1"/>
    <property type="match status" value="1"/>
</dbReference>
<gene>
    <name evidence="10" type="ORF">BI350_09015</name>
</gene>
<protein>
    <submittedName>
        <fullName evidence="10">Methionine ABC transporter ATP-binding protein</fullName>
    </submittedName>
</protein>
<dbReference type="GO" id="GO:0048473">
    <property type="term" value="P:D-methionine transmembrane transport"/>
    <property type="evidence" value="ECO:0007669"/>
    <property type="project" value="TreeGrafter"/>
</dbReference>
<keyword evidence="7 8" id="KW-0472">Membrane</keyword>
<feature type="transmembrane region" description="Helical" evidence="8">
    <location>
        <begin position="148"/>
        <end position="170"/>
    </location>
</feature>
<feature type="transmembrane region" description="Helical" evidence="8">
    <location>
        <begin position="190"/>
        <end position="212"/>
    </location>
</feature>
<dbReference type="GO" id="GO:0005886">
    <property type="term" value="C:plasma membrane"/>
    <property type="evidence" value="ECO:0007669"/>
    <property type="project" value="UniProtKB-SubCell"/>
</dbReference>
<evidence type="ECO:0000259" key="9">
    <source>
        <dbReference type="PROSITE" id="PS50928"/>
    </source>
</evidence>
<proteinExistence type="inferred from homology"/>
<dbReference type="SUPFAM" id="SSF161098">
    <property type="entry name" value="MetI-like"/>
    <property type="match status" value="1"/>
</dbReference>
<dbReference type="CDD" id="cd06261">
    <property type="entry name" value="TM_PBP2"/>
    <property type="match status" value="1"/>
</dbReference>
<dbReference type="Pfam" id="PF00528">
    <property type="entry name" value="BPD_transp_1"/>
    <property type="match status" value="1"/>
</dbReference>
<dbReference type="PANTHER" id="PTHR30450">
    <property type="entry name" value="ABC TRANSPORTER PERMEASE"/>
    <property type="match status" value="1"/>
</dbReference>
<keyword evidence="5 8" id="KW-0812">Transmembrane</keyword>
<evidence type="ECO:0000256" key="1">
    <source>
        <dbReference type="ARBA" id="ARBA00004651"/>
    </source>
</evidence>
<comment type="similarity">
    <text evidence="2">Belongs to the binding-protein-dependent transport system permease family. CysTW subfamily.</text>
</comment>
<feature type="transmembrane region" description="Helical" evidence="8">
    <location>
        <begin position="54"/>
        <end position="78"/>
    </location>
</feature>
<dbReference type="AlphaFoldDB" id="A0A1D8JG27"/>
<keyword evidence="3 8" id="KW-0813">Transport</keyword>
<dbReference type="KEGG" id="surl:BI350_09015"/>
<dbReference type="Gene3D" id="1.10.3720.10">
    <property type="entry name" value="MetI-like"/>
    <property type="match status" value="1"/>
</dbReference>
<evidence type="ECO:0000256" key="4">
    <source>
        <dbReference type="ARBA" id="ARBA00022475"/>
    </source>
</evidence>
<dbReference type="PANTHER" id="PTHR30450:SF1">
    <property type="entry name" value="D-METHIONINE TRANSPORT SYSTEM PERMEASE PROTEIN METI-RELATED"/>
    <property type="match status" value="1"/>
</dbReference>
<sequence>MEKIIAYQPEIWLAIWQTFIMVGISILAAILIGLPLGTYLYLSRKGNLYEHKLLFSILDTFVNIVRSFPFLLLVVFLIPFTRLVVGTAIGTTAATVPLSIIAFAYYARLVEQSLLDVPKGIIEAAISMGATKTQIIFKFLYREARSGLIFGLTTATISFVSYSTVMGIVGGGGVGDFAIRYGYQRFETELMTFTIIMMVILVQIIQVTGTTVSKKLDKRS</sequence>
<evidence type="ECO:0000256" key="6">
    <source>
        <dbReference type="ARBA" id="ARBA00022989"/>
    </source>
</evidence>
<evidence type="ECO:0000256" key="7">
    <source>
        <dbReference type="ARBA" id="ARBA00023136"/>
    </source>
</evidence>
<name>A0A1D8JG27_9BACL</name>
<evidence type="ECO:0000256" key="8">
    <source>
        <dbReference type="RuleBase" id="RU363032"/>
    </source>
</evidence>
<dbReference type="InterPro" id="IPR000515">
    <property type="entry name" value="MetI-like"/>
</dbReference>
<keyword evidence="6 8" id="KW-1133">Transmembrane helix</keyword>
<keyword evidence="4" id="KW-1003">Cell membrane</keyword>
<evidence type="ECO:0000256" key="2">
    <source>
        <dbReference type="ARBA" id="ARBA00007069"/>
    </source>
</evidence>
<keyword evidence="10" id="KW-0067">ATP-binding</keyword>
<keyword evidence="10" id="KW-0547">Nucleotide-binding</keyword>
<reference evidence="10 11" key="1">
    <citation type="submission" date="2016-09" db="EMBL/GenBank/DDBJ databases">
        <title>Complete genome sequence of the Lysinibacillus sphaericus LMG 22257, a specie of Bacillus with ureolytic activity that can effectively biodeposit calcium carbonate.</title>
        <authorList>
            <person name="Yan W."/>
        </authorList>
    </citation>
    <scope>NUCLEOTIDE SEQUENCE [LARGE SCALE GENOMIC DNA]</scope>
    <source>
        <strain evidence="10 11">LMG 22257</strain>
    </source>
</reference>
<evidence type="ECO:0000256" key="5">
    <source>
        <dbReference type="ARBA" id="ARBA00022692"/>
    </source>
</evidence>
<evidence type="ECO:0000313" key="10">
    <source>
        <dbReference type="EMBL" id="AOV07662.1"/>
    </source>
</evidence>
<dbReference type="GO" id="GO:0005524">
    <property type="term" value="F:ATP binding"/>
    <property type="evidence" value="ECO:0007669"/>
    <property type="project" value="UniProtKB-KW"/>
</dbReference>
<dbReference type="InterPro" id="IPR051322">
    <property type="entry name" value="AA_ABC_Transporter_Permease"/>
</dbReference>
<evidence type="ECO:0000256" key="3">
    <source>
        <dbReference type="ARBA" id="ARBA00022448"/>
    </source>
</evidence>
<dbReference type="FunFam" id="1.10.3720.10:FF:000002">
    <property type="entry name" value="D-methionine ABC transporter permease MetI"/>
    <property type="match status" value="1"/>
</dbReference>
<feature type="transmembrane region" description="Helical" evidence="8">
    <location>
        <begin position="84"/>
        <end position="106"/>
    </location>
</feature>
<dbReference type="Proteomes" id="UP000185746">
    <property type="component" value="Chromosome"/>
</dbReference>
<dbReference type="RefSeq" id="WP_211117153.1">
    <property type="nucleotide sequence ID" value="NZ_CP017560.1"/>
</dbReference>
<dbReference type="InterPro" id="IPR035906">
    <property type="entry name" value="MetI-like_sf"/>
</dbReference>
<feature type="domain" description="ABC transmembrane type-1" evidence="9">
    <location>
        <begin position="15"/>
        <end position="208"/>
    </location>
</feature>
<accession>A0A1D8JG27</accession>
<evidence type="ECO:0000313" key="11">
    <source>
        <dbReference type="Proteomes" id="UP000185746"/>
    </source>
</evidence>